<evidence type="ECO:0000256" key="2">
    <source>
        <dbReference type="ARBA" id="ARBA00022989"/>
    </source>
</evidence>
<feature type="transmembrane region" description="Helical" evidence="4">
    <location>
        <begin position="281"/>
        <end position="300"/>
    </location>
</feature>
<feature type="transmembrane region" description="Helical" evidence="4">
    <location>
        <begin position="338"/>
        <end position="358"/>
    </location>
</feature>
<dbReference type="InterPro" id="IPR011701">
    <property type="entry name" value="MFS"/>
</dbReference>
<feature type="transmembrane region" description="Helical" evidence="4">
    <location>
        <begin position="102"/>
        <end position="127"/>
    </location>
</feature>
<keyword evidence="6" id="KW-1185">Reference proteome</keyword>
<dbReference type="InterPro" id="IPR052524">
    <property type="entry name" value="MFS_Cyanate_Porter"/>
</dbReference>
<feature type="transmembrane region" description="Helical" evidence="4">
    <location>
        <begin position="257"/>
        <end position="274"/>
    </location>
</feature>
<evidence type="ECO:0000313" key="5">
    <source>
        <dbReference type="EMBL" id="MCX2563342.1"/>
    </source>
</evidence>
<feature type="transmembrane region" description="Helical" evidence="4">
    <location>
        <begin position="78"/>
        <end position="96"/>
    </location>
</feature>
<feature type="transmembrane region" description="Helical" evidence="4">
    <location>
        <begin position="306"/>
        <end position="326"/>
    </location>
</feature>
<evidence type="ECO:0000256" key="3">
    <source>
        <dbReference type="ARBA" id="ARBA00023136"/>
    </source>
</evidence>
<dbReference type="RefSeq" id="WP_242005177.1">
    <property type="nucleotide sequence ID" value="NZ_JAPIUZ010000002.1"/>
</dbReference>
<dbReference type="Proteomes" id="UP001301152">
    <property type="component" value="Unassembled WGS sequence"/>
</dbReference>
<dbReference type="EMBL" id="JAPIUZ010000002">
    <property type="protein sequence ID" value="MCX2563342.1"/>
    <property type="molecule type" value="Genomic_DNA"/>
</dbReference>
<evidence type="ECO:0000313" key="6">
    <source>
        <dbReference type="Proteomes" id="UP001301152"/>
    </source>
</evidence>
<keyword evidence="2 4" id="KW-1133">Transmembrane helix</keyword>
<gene>
    <name evidence="5" type="ORF">OQ497_05110</name>
</gene>
<organism evidence="5 6">
    <name type="scientific">Acetobacter thailandicus</name>
    <dbReference type="NCBI Taxonomy" id="1502842"/>
    <lineage>
        <taxon>Bacteria</taxon>
        <taxon>Pseudomonadati</taxon>
        <taxon>Pseudomonadota</taxon>
        <taxon>Alphaproteobacteria</taxon>
        <taxon>Acetobacterales</taxon>
        <taxon>Acetobacteraceae</taxon>
        <taxon>Acetobacter</taxon>
    </lineage>
</organism>
<reference evidence="5 6" key="1">
    <citation type="submission" date="2022-11" db="EMBL/GenBank/DDBJ databases">
        <title>Genome sequencing of Acetobacter type strain.</title>
        <authorList>
            <person name="Heo J."/>
            <person name="Lee D."/>
            <person name="Han B.-H."/>
            <person name="Hong S.-B."/>
            <person name="Kwon S.-W."/>
        </authorList>
    </citation>
    <scope>NUCLEOTIDE SEQUENCE [LARGE SCALE GENOMIC DNA]</scope>
    <source>
        <strain evidence="5 6">KACC 21253</strain>
    </source>
</reference>
<sequence>MKKNFSSFMVSRPVLLITGILLIATSLRAPVTGIAPLLTMIHKTFALTTFATGTLTTLPLLAFAFASPFCVLLARHYGLERSLMLGLVLITSGIFIRSSGTVSMLFAGSAVIGLGIAIANVLLPALLKRDFPKNITTLTAVYAFVSGVAAAVFSGCVVPLATLPSSNWMRALELFAILPLLTIAVWLPQLRNHTQPVAETASPQTFHTKIWQSSLAWYVTLFLGLNSLIYYTVITWLPNILTAAGYSLQEAGSLHGLTQLATAIPGLVLVPTLHRFKNHKVMAAGTTIITGIALLGLLCWPHHATIWTTLFGFGTGASFIMALSFISLRAGTVRQASALSGMAQTIGYTIAAAAPPLVGALHDTSGSWSAPIALCITTCGIMAVCGYAAGSSRQL</sequence>
<feature type="transmembrane region" description="Helical" evidence="4">
    <location>
        <begin position="44"/>
        <end position="66"/>
    </location>
</feature>
<dbReference type="SUPFAM" id="SSF103473">
    <property type="entry name" value="MFS general substrate transporter"/>
    <property type="match status" value="1"/>
</dbReference>
<feature type="transmembrane region" description="Helical" evidence="4">
    <location>
        <begin position="215"/>
        <end position="237"/>
    </location>
</feature>
<feature type="transmembrane region" description="Helical" evidence="4">
    <location>
        <begin position="168"/>
        <end position="187"/>
    </location>
</feature>
<feature type="transmembrane region" description="Helical" evidence="4">
    <location>
        <begin position="139"/>
        <end position="162"/>
    </location>
</feature>
<dbReference type="PANTHER" id="PTHR23523:SF2">
    <property type="entry name" value="2-NITROIMIDAZOLE TRANSPORTER"/>
    <property type="match status" value="1"/>
</dbReference>
<keyword evidence="3 4" id="KW-0472">Membrane</keyword>
<name>A0ABT3QDH0_9PROT</name>
<evidence type="ECO:0000256" key="4">
    <source>
        <dbReference type="SAM" id="Phobius"/>
    </source>
</evidence>
<dbReference type="Gene3D" id="1.20.1250.20">
    <property type="entry name" value="MFS general substrate transporter like domains"/>
    <property type="match status" value="1"/>
</dbReference>
<evidence type="ECO:0000256" key="1">
    <source>
        <dbReference type="ARBA" id="ARBA00022692"/>
    </source>
</evidence>
<accession>A0ABT3QDH0</accession>
<comment type="caution">
    <text evidence="5">The sequence shown here is derived from an EMBL/GenBank/DDBJ whole genome shotgun (WGS) entry which is preliminary data.</text>
</comment>
<dbReference type="PANTHER" id="PTHR23523">
    <property type="match status" value="1"/>
</dbReference>
<feature type="transmembrane region" description="Helical" evidence="4">
    <location>
        <begin position="370"/>
        <end position="390"/>
    </location>
</feature>
<dbReference type="InterPro" id="IPR036259">
    <property type="entry name" value="MFS_trans_sf"/>
</dbReference>
<dbReference type="Pfam" id="PF07690">
    <property type="entry name" value="MFS_1"/>
    <property type="match status" value="1"/>
</dbReference>
<protein>
    <submittedName>
        <fullName evidence="5">MFS transporter</fullName>
    </submittedName>
</protein>
<keyword evidence="1 4" id="KW-0812">Transmembrane</keyword>
<proteinExistence type="predicted"/>